<evidence type="ECO:0000256" key="1">
    <source>
        <dbReference type="SAM" id="MobiDB-lite"/>
    </source>
</evidence>
<feature type="chain" id="PRO_5019769882" evidence="2">
    <location>
        <begin position="30"/>
        <end position="472"/>
    </location>
</feature>
<proteinExistence type="predicted"/>
<dbReference type="GO" id="GO:0000166">
    <property type="term" value="F:nucleotide binding"/>
    <property type="evidence" value="ECO:0007669"/>
    <property type="project" value="InterPro"/>
</dbReference>
<sequence length="472" mass="53448">MKNLSRRNFMRTTGTAAAGIAILPNLLSASPNSTVNIAVVGVGGRGTNNWTQIQGLYPISNDDKTKLRKPHKHVNIVALCDIDDLALEKASSRLPRAKKFKDFRVMLDKMHTQIDAVIVSTPDHTHFAATMAAMEMGKHVYVEKPLAHNIWQLRTLKKAADKYGVINQMGNQGHASDGIRNVKEWYDQGYLGEVKEVLAWFNGPRFECHEKGWFCKPETFPPTAQPIPDNIDWDLWLGPTKNRPHNTHYTRRFWRSYYELGNAMLGDWGCHTLDAPFWALDLGMPTTVEPLHAKLSEVPNSFLPDESILKYQFPERGNKPPVTLTWHEGGKKPENRPEWEMDKLPGNGMLMIGEKATVMTGGRPNDARILMPKVEWEAFKIKGWKKTIPRIPRESPHDEFIAAIRGKGPKPGSDFAYGADLTEMSLLGVFAQRFNTKIEYDAATMKVTNQPGLQSYIKEEVREGWAYGENLW</sequence>
<evidence type="ECO:0000256" key="2">
    <source>
        <dbReference type="SAM" id="SignalP"/>
    </source>
</evidence>
<keyword evidence="6" id="KW-1185">Reference proteome</keyword>
<dbReference type="PANTHER" id="PTHR43818">
    <property type="entry name" value="BCDNA.GH03377"/>
    <property type="match status" value="1"/>
</dbReference>
<evidence type="ECO:0000313" key="6">
    <source>
        <dbReference type="Proteomes" id="UP000269412"/>
    </source>
</evidence>
<dbReference type="OrthoDB" id="726883at2"/>
<dbReference type="Proteomes" id="UP000269412">
    <property type="component" value="Unassembled WGS sequence"/>
</dbReference>
<organism evidence="5 6">
    <name type="scientific">Maribacter vaceletii</name>
    <dbReference type="NCBI Taxonomy" id="1206816"/>
    <lineage>
        <taxon>Bacteria</taxon>
        <taxon>Pseudomonadati</taxon>
        <taxon>Bacteroidota</taxon>
        <taxon>Flavobacteriia</taxon>
        <taxon>Flavobacteriales</taxon>
        <taxon>Flavobacteriaceae</taxon>
        <taxon>Maribacter</taxon>
    </lineage>
</organism>
<dbReference type="SUPFAM" id="SSF51735">
    <property type="entry name" value="NAD(P)-binding Rossmann-fold domains"/>
    <property type="match status" value="1"/>
</dbReference>
<dbReference type="Gene3D" id="3.30.360.10">
    <property type="entry name" value="Dihydrodipicolinate Reductase, domain 2"/>
    <property type="match status" value="1"/>
</dbReference>
<name>A0A495EBX2_9FLAO</name>
<dbReference type="SUPFAM" id="SSF55347">
    <property type="entry name" value="Glyceraldehyde-3-phosphate dehydrogenase-like, C-terminal domain"/>
    <property type="match status" value="1"/>
</dbReference>
<keyword evidence="2" id="KW-0732">Signal</keyword>
<dbReference type="InterPro" id="IPR043906">
    <property type="entry name" value="Gfo/Idh/MocA_OxRdtase_bact_C"/>
</dbReference>
<dbReference type="InterPro" id="IPR050463">
    <property type="entry name" value="Gfo/Idh/MocA_oxidrdct_glycsds"/>
</dbReference>
<dbReference type="InterPro" id="IPR006311">
    <property type="entry name" value="TAT_signal"/>
</dbReference>
<feature type="region of interest" description="Disordered" evidence="1">
    <location>
        <begin position="320"/>
        <end position="340"/>
    </location>
</feature>
<dbReference type="InterPro" id="IPR000683">
    <property type="entry name" value="Gfo/Idh/MocA-like_OxRdtase_N"/>
</dbReference>
<evidence type="ECO:0000259" key="3">
    <source>
        <dbReference type="Pfam" id="PF01408"/>
    </source>
</evidence>
<comment type="caution">
    <text evidence="5">The sequence shown here is derived from an EMBL/GenBank/DDBJ whole genome shotgun (WGS) entry which is preliminary data.</text>
</comment>
<gene>
    <name evidence="5" type="ORF">CLV91_0435</name>
</gene>
<dbReference type="InterPro" id="IPR019546">
    <property type="entry name" value="TAT_signal_bac_arc"/>
</dbReference>
<dbReference type="Pfam" id="PF01408">
    <property type="entry name" value="GFO_IDH_MocA"/>
    <property type="match status" value="1"/>
</dbReference>
<evidence type="ECO:0000313" key="5">
    <source>
        <dbReference type="EMBL" id="RKR14360.1"/>
    </source>
</evidence>
<reference evidence="5 6" key="1">
    <citation type="submission" date="2018-10" db="EMBL/GenBank/DDBJ databases">
        <title>Genomic Encyclopedia of Archaeal and Bacterial Type Strains, Phase II (KMG-II): from individual species to whole genera.</title>
        <authorList>
            <person name="Goeker M."/>
        </authorList>
    </citation>
    <scope>NUCLEOTIDE SEQUENCE [LARGE SCALE GENOMIC DNA]</scope>
    <source>
        <strain evidence="5 6">DSM 25230</strain>
    </source>
</reference>
<dbReference type="PANTHER" id="PTHR43818:SF10">
    <property type="entry name" value="NADH-DEPENDENT DEHYDROGENASE-RELATED"/>
    <property type="match status" value="1"/>
</dbReference>
<protein>
    <submittedName>
        <fullName evidence="5">Secreted protein</fullName>
    </submittedName>
</protein>
<accession>A0A495EBX2</accession>
<dbReference type="NCBIfam" id="TIGR01409">
    <property type="entry name" value="TAT_signal_seq"/>
    <property type="match status" value="1"/>
</dbReference>
<dbReference type="Gene3D" id="3.40.50.720">
    <property type="entry name" value="NAD(P)-binding Rossmann-like Domain"/>
    <property type="match status" value="1"/>
</dbReference>
<dbReference type="RefSeq" id="WP_121063504.1">
    <property type="nucleotide sequence ID" value="NZ_RBIQ01000007.1"/>
</dbReference>
<dbReference type="InterPro" id="IPR036291">
    <property type="entry name" value="NAD(P)-bd_dom_sf"/>
</dbReference>
<dbReference type="AlphaFoldDB" id="A0A495EBX2"/>
<feature type="compositionally biased region" description="Basic and acidic residues" evidence="1">
    <location>
        <begin position="328"/>
        <end position="340"/>
    </location>
</feature>
<feature type="signal peptide" evidence="2">
    <location>
        <begin position="1"/>
        <end position="29"/>
    </location>
</feature>
<dbReference type="EMBL" id="RBIQ01000007">
    <property type="protein sequence ID" value="RKR14360.1"/>
    <property type="molecule type" value="Genomic_DNA"/>
</dbReference>
<dbReference type="PROSITE" id="PS51318">
    <property type="entry name" value="TAT"/>
    <property type="match status" value="1"/>
</dbReference>
<feature type="domain" description="Gfo/Idh/MocA-like oxidoreductase N-terminal" evidence="3">
    <location>
        <begin position="36"/>
        <end position="170"/>
    </location>
</feature>
<dbReference type="Pfam" id="PF19051">
    <property type="entry name" value="GFO_IDH_MocA_C2"/>
    <property type="match status" value="1"/>
</dbReference>
<evidence type="ECO:0000259" key="4">
    <source>
        <dbReference type="Pfam" id="PF19051"/>
    </source>
</evidence>
<feature type="domain" description="Gfo/Idh/MocA-like oxidoreductase bacterial type C-terminal" evidence="4">
    <location>
        <begin position="224"/>
        <end position="276"/>
    </location>
</feature>